<dbReference type="Proteomes" id="UP000606870">
    <property type="component" value="Unassembled WGS sequence"/>
</dbReference>
<protein>
    <submittedName>
        <fullName evidence="3">Uncharacterized protein</fullName>
    </submittedName>
</protein>
<feature type="chain" id="PRO_5047209236" evidence="2">
    <location>
        <begin position="25"/>
        <end position="607"/>
    </location>
</feature>
<comment type="caution">
    <text evidence="3">The sequence shown here is derived from an EMBL/GenBank/DDBJ whole genome shotgun (WGS) entry which is preliminary data.</text>
</comment>
<proteinExistence type="predicted"/>
<evidence type="ECO:0000313" key="3">
    <source>
        <dbReference type="EMBL" id="MBC3537818.1"/>
    </source>
</evidence>
<accession>A0ABR6VL54</accession>
<feature type="signal peptide" evidence="2">
    <location>
        <begin position="1"/>
        <end position="24"/>
    </location>
</feature>
<dbReference type="EMBL" id="JACOGK010000043">
    <property type="protein sequence ID" value="MBC3537818.1"/>
    <property type="molecule type" value="Genomic_DNA"/>
</dbReference>
<evidence type="ECO:0000313" key="4">
    <source>
        <dbReference type="Proteomes" id="UP000606870"/>
    </source>
</evidence>
<keyword evidence="4" id="KW-1185">Reference proteome</keyword>
<organism evidence="3 4">
    <name type="scientific">Megasphaera hominis</name>
    <dbReference type="NCBI Taxonomy" id="159836"/>
    <lineage>
        <taxon>Bacteria</taxon>
        <taxon>Bacillati</taxon>
        <taxon>Bacillota</taxon>
        <taxon>Negativicutes</taxon>
        <taxon>Veillonellales</taxon>
        <taxon>Veillonellaceae</taxon>
        <taxon>Megasphaera</taxon>
    </lineage>
</organism>
<sequence>MRRKGTKILAMCVLAGLFSGTLLGAQGAAITDRTVLNDLSVVPRQTMTDANAVQPVTTTPALRLQVTDAALHAAGFPFTAAYRPIYVYGQAVTGEQDVTGQNVIVQGGSLAGVIAGVSTGGAVRDNNLTVEKGSFGTLSGGNSLAGPATINRVILKGDALAGTVYGGKTERGYVSGNRVTVTGATATTVYGGQSQNGGMIANAVHVSDEAKTAYVYGGRSESGAVRSSVVTFSDSTALTLVGGRSASGDVLNNRVTLTDGTVRQYILGGQSEDGLVKRNQVILEEGTVNTATGGQSENGQAVSNIAVLNGATVSGALIGGWSGSEKAEKNCAILKSGTAREITGGQSLTGTGVHNIAAIDGGTILRGAYGARGLTADLSHNEVALRGGHSPIIYGAWAEKSGNVSDNTVFLEKGTFQYVAAAKTDDGTARDNTVIWRGGNFKHYNKMGDWTVLAGASMPSASAGEAIDNKLFLHVTNRRVDLLTGFQRIYVHIPANTAAGDTILTLTGKDTPTDLRHAHVYVTLDNASQLKPGDSVRILYNPAGLVTEETTLGTYAEAGADTAKLQVRLSDAHTITATVIRAASPDKGSKAQEPIPEGMLEQQIIEE</sequence>
<evidence type="ECO:0000256" key="2">
    <source>
        <dbReference type="SAM" id="SignalP"/>
    </source>
</evidence>
<gene>
    <name evidence="3" type="ORF">H8J70_11265</name>
</gene>
<evidence type="ECO:0000256" key="1">
    <source>
        <dbReference type="SAM" id="MobiDB-lite"/>
    </source>
</evidence>
<dbReference type="RefSeq" id="WP_186504390.1">
    <property type="nucleotide sequence ID" value="NZ_JACOGK010000043.1"/>
</dbReference>
<keyword evidence="2" id="KW-0732">Signal</keyword>
<reference evidence="3 4" key="1">
    <citation type="submission" date="2020-08" db="EMBL/GenBank/DDBJ databases">
        <authorList>
            <person name="Liu C."/>
            <person name="Sun Q."/>
        </authorList>
    </citation>
    <scope>NUCLEOTIDE SEQUENCE [LARGE SCALE GENOMIC DNA]</scope>
    <source>
        <strain evidence="3 4">NSJ-59</strain>
    </source>
</reference>
<feature type="region of interest" description="Disordered" evidence="1">
    <location>
        <begin position="584"/>
        <end position="607"/>
    </location>
</feature>
<name>A0ABR6VL54_9FIRM</name>